<sequence length="71" mass="7610">MVLLPKANTEEKPLRPGVVPKPGGGFILSSKEKARQVAQGLCMYCGLAGHMVMNCPTARPNPFKPPSNPNH</sequence>
<comment type="caution">
    <text evidence="1">The sequence shown here is derived from an EMBL/GenBank/DDBJ whole genome shotgun (WGS) entry which is preliminary data.</text>
</comment>
<accession>A0ACC2T5N3</accession>
<evidence type="ECO:0000313" key="1">
    <source>
        <dbReference type="EMBL" id="KAJ9069969.1"/>
    </source>
</evidence>
<organism evidence="1 2">
    <name type="scientific">Entomophthora muscae</name>
    <dbReference type="NCBI Taxonomy" id="34485"/>
    <lineage>
        <taxon>Eukaryota</taxon>
        <taxon>Fungi</taxon>
        <taxon>Fungi incertae sedis</taxon>
        <taxon>Zoopagomycota</taxon>
        <taxon>Entomophthoromycotina</taxon>
        <taxon>Entomophthoromycetes</taxon>
        <taxon>Entomophthorales</taxon>
        <taxon>Entomophthoraceae</taxon>
        <taxon>Entomophthora</taxon>
    </lineage>
</organism>
<proteinExistence type="predicted"/>
<dbReference type="Proteomes" id="UP001165960">
    <property type="component" value="Unassembled WGS sequence"/>
</dbReference>
<reference evidence="1" key="1">
    <citation type="submission" date="2022-04" db="EMBL/GenBank/DDBJ databases">
        <title>Genome of the entomopathogenic fungus Entomophthora muscae.</title>
        <authorList>
            <person name="Elya C."/>
            <person name="Lovett B.R."/>
            <person name="Lee E."/>
            <person name="Macias A.M."/>
            <person name="Hajek A.E."/>
            <person name="De Bivort B.L."/>
            <person name="Kasson M.T."/>
            <person name="De Fine Licht H.H."/>
            <person name="Stajich J.E."/>
        </authorList>
    </citation>
    <scope>NUCLEOTIDE SEQUENCE</scope>
    <source>
        <strain evidence="1">Berkeley</strain>
    </source>
</reference>
<protein>
    <submittedName>
        <fullName evidence="1">Uncharacterized protein</fullName>
    </submittedName>
</protein>
<name>A0ACC2T5N3_9FUNG</name>
<keyword evidence="2" id="KW-1185">Reference proteome</keyword>
<dbReference type="EMBL" id="QTSX02003599">
    <property type="protein sequence ID" value="KAJ9069969.1"/>
    <property type="molecule type" value="Genomic_DNA"/>
</dbReference>
<evidence type="ECO:0000313" key="2">
    <source>
        <dbReference type="Proteomes" id="UP001165960"/>
    </source>
</evidence>
<gene>
    <name evidence="1" type="ORF">DSO57_1013260</name>
</gene>